<evidence type="ECO:0000256" key="1">
    <source>
        <dbReference type="SAM" id="Phobius"/>
    </source>
</evidence>
<feature type="transmembrane region" description="Helical" evidence="1">
    <location>
        <begin position="58"/>
        <end position="77"/>
    </location>
</feature>
<keyword evidence="1" id="KW-0812">Transmembrane</keyword>
<dbReference type="Proteomes" id="UP000279259">
    <property type="component" value="Unassembled WGS sequence"/>
</dbReference>
<keyword evidence="1" id="KW-0472">Membrane</keyword>
<name>A0A427XTQ4_9TREE</name>
<dbReference type="Pfam" id="PF15024">
    <property type="entry name" value="Glyco_transf_18"/>
    <property type="match status" value="1"/>
</dbReference>
<feature type="domain" description="Glycosyltransferase family 18 catalytic" evidence="2">
    <location>
        <begin position="287"/>
        <end position="492"/>
    </location>
</feature>
<evidence type="ECO:0000313" key="3">
    <source>
        <dbReference type="EMBL" id="RSH82316.1"/>
    </source>
</evidence>
<dbReference type="UniPathway" id="UPA00378"/>
<protein>
    <recommendedName>
        <fullName evidence="2">Glycosyltransferase family 18 catalytic domain-containing protein</fullName>
    </recommendedName>
</protein>
<proteinExistence type="predicted"/>
<dbReference type="InterPro" id="IPR026116">
    <property type="entry name" value="GT18_cat"/>
</dbReference>
<keyword evidence="1" id="KW-1133">Transmembrane helix</keyword>
<reference evidence="3 4" key="1">
    <citation type="submission" date="2018-11" db="EMBL/GenBank/DDBJ databases">
        <title>Genome sequence of Saitozyma podzolica DSM 27192.</title>
        <authorList>
            <person name="Aliyu H."/>
            <person name="Gorte O."/>
            <person name="Ochsenreither K."/>
        </authorList>
    </citation>
    <scope>NUCLEOTIDE SEQUENCE [LARGE SCALE GENOMIC DNA]</scope>
    <source>
        <strain evidence="3 4">DSM 27192</strain>
    </source>
</reference>
<evidence type="ECO:0000313" key="4">
    <source>
        <dbReference type="Proteomes" id="UP000279259"/>
    </source>
</evidence>
<accession>A0A427XTQ4</accession>
<organism evidence="3 4">
    <name type="scientific">Saitozyma podzolica</name>
    <dbReference type="NCBI Taxonomy" id="1890683"/>
    <lineage>
        <taxon>Eukaryota</taxon>
        <taxon>Fungi</taxon>
        <taxon>Dikarya</taxon>
        <taxon>Basidiomycota</taxon>
        <taxon>Agaricomycotina</taxon>
        <taxon>Tremellomycetes</taxon>
        <taxon>Tremellales</taxon>
        <taxon>Trimorphomycetaceae</taxon>
        <taxon>Saitozyma</taxon>
    </lineage>
</organism>
<evidence type="ECO:0000259" key="2">
    <source>
        <dbReference type="Pfam" id="PF15024"/>
    </source>
</evidence>
<dbReference type="STRING" id="1890683.A0A427XTQ4"/>
<comment type="caution">
    <text evidence="3">The sequence shown here is derived from an EMBL/GenBank/DDBJ whole genome shotgun (WGS) entry which is preliminary data.</text>
</comment>
<dbReference type="GO" id="GO:0030144">
    <property type="term" value="F:alpha-1,6-mannosylglycoprotein 6-beta-N-acetylglucosaminyltransferase activity"/>
    <property type="evidence" value="ECO:0007669"/>
    <property type="project" value="InterPro"/>
</dbReference>
<sequence>MRARTPVSKTTAPAAPPGRRQSWAMAVKRPYGSFSIEEGTLLIRSRAQRLAAPFQSSTVRYGFMLSFGLLFVCLYGLSPFRGDMVPLDIESQWTPHLLPGDNPYFKTGSVSAHNDEVSARLDRCASLGMLRETANPNSLPELGLHEEGRYTAEGCGVRQTTVILLSSLWFTEAYQGSSTTGEGIWAQSVLSALNYHGYSYMFSSMGWYNNDMNKTIEIWDKHKKNIRLVLADAEQVDTCWNGEKQPCRKTATNPGGIEVWRLLSFWYWDNPRGPLGAPFTLSPFPRNDNHFISLSIEPTCHRYPHIAPSSRPKPPQAYLLAKQVHYLEDSPEFAWTIPALANLNSSLGISVVGGMVNDDGDTAAAVEAAGLKNLGQLGKIDFYKELARSFVLIGVGRPKISPSPWDALCMGVPFINPILEWDENDPEDRSKWVAQSWHMTDLHPPYVYSVKARDMNGLQEAVHAALTHPIKSYIPDNMSFRFVTERLHDLVEGDWRGKAQAILIERLHSGWGEMFVL</sequence>
<gene>
    <name evidence="3" type="ORF">EHS25_006026</name>
</gene>
<dbReference type="EMBL" id="RSCD01000027">
    <property type="protein sequence ID" value="RSH82316.1"/>
    <property type="molecule type" value="Genomic_DNA"/>
</dbReference>
<keyword evidence="4" id="KW-1185">Reference proteome</keyword>
<dbReference type="AlphaFoldDB" id="A0A427XTQ4"/>
<dbReference type="OrthoDB" id="2113294at2759"/>